<feature type="compositionally biased region" description="Gly residues" evidence="1">
    <location>
        <begin position="446"/>
        <end position="456"/>
    </location>
</feature>
<evidence type="ECO:0000313" key="3">
    <source>
        <dbReference type="WBParaSite" id="maker-unitig_44893-snap-gene-0.1-mRNA-1"/>
    </source>
</evidence>
<keyword evidence="2" id="KW-1185">Reference proteome</keyword>
<feature type="compositionally biased region" description="Polar residues" evidence="1">
    <location>
        <begin position="424"/>
        <end position="439"/>
    </location>
</feature>
<evidence type="ECO:0000256" key="1">
    <source>
        <dbReference type="SAM" id="MobiDB-lite"/>
    </source>
</evidence>
<feature type="compositionally biased region" description="Low complexity" evidence="1">
    <location>
        <begin position="123"/>
        <end position="136"/>
    </location>
</feature>
<accession>A0A1I8FQX9</accession>
<feature type="region of interest" description="Disordered" evidence="1">
    <location>
        <begin position="372"/>
        <end position="548"/>
    </location>
</feature>
<proteinExistence type="predicted"/>
<feature type="compositionally biased region" description="Low complexity" evidence="1">
    <location>
        <begin position="216"/>
        <end position="225"/>
    </location>
</feature>
<reference evidence="3" key="1">
    <citation type="submission" date="2016-11" db="UniProtKB">
        <authorList>
            <consortium name="WormBaseParasite"/>
        </authorList>
    </citation>
    <scope>IDENTIFICATION</scope>
</reference>
<protein>
    <submittedName>
        <fullName evidence="3">WASH-7_N domain-containing protein</fullName>
    </submittedName>
</protein>
<feature type="compositionally biased region" description="Low complexity" evidence="1">
    <location>
        <begin position="148"/>
        <end position="157"/>
    </location>
</feature>
<feature type="region of interest" description="Disordered" evidence="1">
    <location>
        <begin position="118"/>
        <end position="185"/>
    </location>
</feature>
<dbReference type="WBParaSite" id="maker-unitig_44893-snap-gene-0.1-mRNA-1">
    <property type="protein sequence ID" value="maker-unitig_44893-snap-gene-0.1-mRNA-1"/>
    <property type="gene ID" value="maker-unitig_44893-snap-gene-0.1"/>
</dbReference>
<evidence type="ECO:0000313" key="2">
    <source>
        <dbReference type="Proteomes" id="UP000095280"/>
    </source>
</evidence>
<feature type="region of interest" description="Disordered" evidence="1">
    <location>
        <begin position="201"/>
        <end position="225"/>
    </location>
</feature>
<organism evidence="2 3">
    <name type="scientific">Macrostomum lignano</name>
    <dbReference type="NCBI Taxonomy" id="282301"/>
    <lineage>
        <taxon>Eukaryota</taxon>
        <taxon>Metazoa</taxon>
        <taxon>Spiralia</taxon>
        <taxon>Lophotrochozoa</taxon>
        <taxon>Platyhelminthes</taxon>
        <taxon>Rhabditophora</taxon>
        <taxon>Macrostomorpha</taxon>
        <taxon>Macrostomida</taxon>
        <taxon>Macrostomidae</taxon>
        <taxon>Macrostomum</taxon>
    </lineage>
</organism>
<feature type="compositionally biased region" description="Low complexity" evidence="1">
    <location>
        <begin position="489"/>
        <end position="505"/>
    </location>
</feature>
<name>A0A1I8FQX9_9PLAT</name>
<sequence>CQVDGLFAARATSAICRPNLDHKAMRDLDQMLSMSVRVGSVALNTVRAFASVRRTTRVMVEMRRAGQCLRERLYKDLICHTLNCKFLEDVKNGFHRSLASAIATMPGLGHHRRFLRPGGLSTASPAALRSPAAALRPHQQQRPANHELAAASPLLAGAGRGRRIDEAATPRRRADRRMPGQPLRTCPASLRRRTLRSCLIHPPPPQKSTAARGHRAAVSAAAAPRSQSTPAAVALAASPSIAVLPVARHGWMPPTNAADQQLHLAAPQAAVASANEVIETSRGQRPAVDASASAAAAANAGELIDDEVEDEDEMKRLRTASVRCWTCASWSGCTARRPRTGRRACSSWTPSCSTSASALELPSEACALATQDRRGPWPGASHSHSWRHPTQTHKAAGPRLPVSCCTKLGWAQPPSPQAQPQQQLETQSSGASGRGTSRQASRDYPAGGGGNGGGAGSSLAARQQPGLAAACPPRPTSRRCPAQPPLAQPPAAAVPTVAPATAPQASRPASESAALAPTAGTRDLSQQGSWIGAVPSRGRKRRSSAAGHCQLREDLRRAEAAEHQRRCRLPCWCRWRPRLASWFWGCGPLPGPTGSAVDDK</sequence>
<dbReference type="Proteomes" id="UP000095280">
    <property type="component" value="Unplaced"/>
</dbReference>
<dbReference type="AlphaFoldDB" id="A0A1I8FQX9"/>